<gene>
    <name evidence="1" type="ORF">AVDCRST_MAG58-752</name>
</gene>
<dbReference type="EMBL" id="CADCVF010000019">
    <property type="protein sequence ID" value="CAA9450421.1"/>
    <property type="molecule type" value="Genomic_DNA"/>
</dbReference>
<sequence>MFEVLYYPQGYVVEALYAGQALLSRLPNLIPATILSSLTDIVMGGQHILVGRNQPFVDRLQDLRWLDLTQPVEPSRGLIPG</sequence>
<organism evidence="1">
    <name type="scientific">uncultured Rubrobacteraceae bacterium</name>
    <dbReference type="NCBI Taxonomy" id="349277"/>
    <lineage>
        <taxon>Bacteria</taxon>
        <taxon>Bacillati</taxon>
        <taxon>Actinomycetota</taxon>
        <taxon>Rubrobacteria</taxon>
        <taxon>Rubrobacterales</taxon>
        <taxon>Rubrobacteraceae</taxon>
        <taxon>environmental samples</taxon>
    </lineage>
</organism>
<evidence type="ECO:0000313" key="1">
    <source>
        <dbReference type="EMBL" id="CAA9450421.1"/>
    </source>
</evidence>
<accession>A0A6J4QQE8</accession>
<dbReference type="AlphaFoldDB" id="A0A6J4QQE8"/>
<proteinExistence type="predicted"/>
<protein>
    <submittedName>
        <fullName evidence="1">Uncharacterized protein</fullName>
    </submittedName>
</protein>
<reference evidence="1" key="1">
    <citation type="submission" date="2020-02" db="EMBL/GenBank/DDBJ databases">
        <authorList>
            <person name="Meier V. D."/>
        </authorList>
    </citation>
    <scope>NUCLEOTIDE SEQUENCE</scope>
    <source>
        <strain evidence="1">AVDCRST_MAG58</strain>
    </source>
</reference>
<name>A0A6J4QQE8_9ACTN</name>